<dbReference type="Proteomes" id="UP000093561">
    <property type="component" value="Unassembled WGS sequence"/>
</dbReference>
<name>A0AAF5PJJ2_WUCBA</name>
<evidence type="ECO:0000313" key="1">
    <source>
        <dbReference type="Proteomes" id="UP000093561"/>
    </source>
</evidence>
<accession>A0AAF5PJJ2</accession>
<organism evidence="1 2">
    <name type="scientific">Wuchereria bancrofti</name>
    <dbReference type="NCBI Taxonomy" id="6293"/>
    <lineage>
        <taxon>Eukaryota</taxon>
        <taxon>Metazoa</taxon>
        <taxon>Ecdysozoa</taxon>
        <taxon>Nematoda</taxon>
        <taxon>Chromadorea</taxon>
        <taxon>Rhabditida</taxon>
        <taxon>Spirurina</taxon>
        <taxon>Spiruromorpha</taxon>
        <taxon>Filarioidea</taxon>
        <taxon>Onchocercidae</taxon>
        <taxon>Wuchereria</taxon>
    </lineage>
</organism>
<reference evidence="1" key="1">
    <citation type="submission" date="2015-03" db="EMBL/GenBank/DDBJ databases">
        <title>Wuchereria bancrofti Genome Sequencing Papua New Guinea Strain.</title>
        <authorList>
            <person name="Small S.T."/>
            <person name="Serre D."/>
            <person name="Zimmerman P.A."/>
        </authorList>
    </citation>
    <scope>NUCLEOTIDE SEQUENCE [LARGE SCALE GENOMIC DNA]</scope>
    <source>
        <strain evidence="1">pt0022</strain>
    </source>
</reference>
<reference evidence="1" key="2">
    <citation type="journal article" date="2016" name="Mol. Ecol.">
        <title>Population genomics of the filarial nematode parasite Wuchereria bancrofti from mosquitoes.</title>
        <authorList>
            <person name="Small S.T."/>
            <person name="Reimer L.J."/>
            <person name="Tisch D.J."/>
            <person name="King C.L."/>
            <person name="Christensen B.M."/>
            <person name="Siba P.M."/>
            <person name="Kazura J.W."/>
            <person name="Serre D."/>
            <person name="Zimmerman P.A."/>
        </authorList>
    </citation>
    <scope>NUCLEOTIDE SEQUENCE</scope>
    <source>
        <strain evidence="1">pt0022</strain>
    </source>
</reference>
<protein>
    <submittedName>
        <fullName evidence="2">Uncharacterized protein</fullName>
    </submittedName>
</protein>
<sequence>MACAIVCFLYAVDPSGIVMEGFKWLPVVRKPACYLSIGTDAFQMKEKYYYHQTNFWQNF</sequence>
<dbReference type="AlphaFoldDB" id="A0AAF5PJJ2"/>
<proteinExistence type="predicted"/>
<evidence type="ECO:0000313" key="2">
    <source>
        <dbReference type="WBParaSite" id="mrna-Wban_01614"/>
    </source>
</evidence>
<dbReference type="WBParaSite" id="mrna-Wban_01614">
    <property type="protein sequence ID" value="mrna-Wban_01614"/>
    <property type="gene ID" value="Wban_01614"/>
</dbReference>
<reference evidence="2" key="3">
    <citation type="submission" date="2024-02" db="UniProtKB">
        <authorList>
            <consortium name="WormBaseParasite"/>
        </authorList>
    </citation>
    <scope>IDENTIFICATION</scope>
    <source>
        <strain evidence="2">pt0022</strain>
    </source>
</reference>